<sequence>MHEPGSARNELVAALRSLVTFAPGPGSRGWIAARAALSMGLPLAALTLSGYPGLGLQVSTGGFLALFFAGNAAAERARTLPFIAVALGACAALGAWLAPAPWLAATGLIAVAVVTSALAFAFRVGPPGPMFFTLVYGLAGMITAARDADRGTEPLAFLLAFGCGLLFSYLVALTPLLLPARRAIRPRPLRELLPGPWLGAGERWLVVRVAAVATIGTVVSMIWVDPSRAYWTVAAGIAVIGLSTVPNHSFARGLHRTLGTLVGAAVYLLIAPLAQLPWAFVLLLPALQFVIELVVVRNYGLALVFITPLVLFIAGAATGSSDHFATALERLVDTAFGSALAMVSGVLRERPAVASR</sequence>
<feature type="transmembrane region" description="Helical" evidence="5">
    <location>
        <begin position="80"/>
        <end position="97"/>
    </location>
</feature>
<gene>
    <name evidence="7" type="ORF">ACFQ3U_05065</name>
</gene>
<comment type="subcellular location">
    <subcellularLocation>
        <location evidence="1">Membrane</location>
        <topology evidence="1">Multi-pass membrane protein</topology>
    </subcellularLocation>
</comment>
<evidence type="ECO:0000259" key="6">
    <source>
        <dbReference type="Pfam" id="PF13515"/>
    </source>
</evidence>
<evidence type="ECO:0000313" key="7">
    <source>
        <dbReference type="EMBL" id="MFD1201260.1"/>
    </source>
</evidence>
<feature type="transmembrane region" description="Helical" evidence="5">
    <location>
        <begin position="129"/>
        <end position="145"/>
    </location>
</feature>
<dbReference type="RefSeq" id="WP_343957299.1">
    <property type="nucleotide sequence ID" value="NZ_BAAAKZ010000001.1"/>
</dbReference>
<evidence type="ECO:0000256" key="4">
    <source>
        <dbReference type="ARBA" id="ARBA00023136"/>
    </source>
</evidence>
<dbReference type="EMBL" id="JBHTLY010000002">
    <property type="protein sequence ID" value="MFD1201260.1"/>
    <property type="molecule type" value="Genomic_DNA"/>
</dbReference>
<keyword evidence="2 5" id="KW-0812">Transmembrane</keyword>
<accession>A0ABW3TKY7</accession>
<evidence type="ECO:0000256" key="2">
    <source>
        <dbReference type="ARBA" id="ARBA00022692"/>
    </source>
</evidence>
<dbReference type="Pfam" id="PF13515">
    <property type="entry name" value="FUSC_2"/>
    <property type="match status" value="1"/>
</dbReference>
<organism evidence="7 8">
    <name type="scientific">Leucobacter albus</name>
    <dbReference type="NCBI Taxonomy" id="272210"/>
    <lineage>
        <taxon>Bacteria</taxon>
        <taxon>Bacillati</taxon>
        <taxon>Actinomycetota</taxon>
        <taxon>Actinomycetes</taxon>
        <taxon>Micrococcales</taxon>
        <taxon>Microbacteriaceae</taxon>
        <taxon>Leucobacter</taxon>
    </lineage>
</organism>
<feature type="transmembrane region" description="Helical" evidence="5">
    <location>
        <begin position="50"/>
        <end position="68"/>
    </location>
</feature>
<feature type="transmembrane region" description="Helical" evidence="5">
    <location>
        <begin position="157"/>
        <end position="178"/>
    </location>
</feature>
<name>A0ABW3TKY7_9MICO</name>
<feature type="domain" description="Integral membrane bound transporter" evidence="6">
    <location>
        <begin position="223"/>
        <end position="343"/>
    </location>
</feature>
<feature type="transmembrane region" description="Helical" evidence="5">
    <location>
        <begin position="299"/>
        <end position="319"/>
    </location>
</feature>
<feature type="transmembrane region" description="Helical" evidence="5">
    <location>
        <begin position="229"/>
        <end position="246"/>
    </location>
</feature>
<evidence type="ECO:0000313" key="8">
    <source>
        <dbReference type="Proteomes" id="UP001597181"/>
    </source>
</evidence>
<feature type="transmembrane region" description="Helical" evidence="5">
    <location>
        <begin position="103"/>
        <end position="122"/>
    </location>
</feature>
<reference evidence="8" key="1">
    <citation type="journal article" date="2019" name="Int. J. Syst. Evol. Microbiol.">
        <title>The Global Catalogue of Microorganisms (GCM) 10K type strain sequencing project: providing services to taxonomists for standard genome sequencing and annotation.</title>
        <authorList>
            <consortium name="The Broad Institute Genomics Platform"/>
            <consortium name="The Broad Institute Genome Sequencing Center for Infectious Disease"/>
            <person name="Wu L."/>
            <person name="Ma J."/>
        </authorList>
    </citation>
    <scope>NUCLEOTIDE SEQUENCE [LARGE SCALE GENOMIC DNA]</scope>
    <source>
        <strain evidence="8">CCUG 50213</strain>
    </source>
</reference>
<comment type="caution">
    <text evidence="7">The sequence shown here is derived from an EMBL/GenBank/DDBJ whole genome shotgun (WGS) entry which is preliminary data.</text>
</comment>
<evidence type="ECO:0000256" key="5">
    <source>
        <dbReference type="SAM" id="Phobius"/>
    </source>
</evidence>
<evidence type="ECO:0000256" key="1">
    <source>
        <dbReference type="ARBA" id="ARBA00004141"/>
    </source>
</evidence>
<keyword evidence="3 5" id="KW-1133">Transmembrane helix</keyword>
<evidence type="ECO:0000256" key="3">
    <source>
        <dbReference type="ARBA" id="ARBA00022989"/>
    </source>
</evidence>
<proteinExistence type="predicted"/>
<keyword evidence="8" id="KW-1185">Reference proteome</keyword>
<keyword evidence="4 5" id="KW-0472">Membrane</keyword>
<feature type="transmembrane region" description="Helical" evidence="5">
    <location>
        <begin position="205"/>
        <end position="223"/>
    </location>
</feature>
<protein>
    <submittedName>
        <fullName evidence="7">FUSC family protein</fullName>
    </submittedName>
</protein>
<feature type="transmembrane region" description="Helical" evidence="5">
    <location>
        <begin position="258"/>
        <end position="287"/>
    </location>
</feature>
<dbReference type="InterPro" id="IPR049453">
    <property type="entry name" value="Memb_transporter_dom"/>
</dbReference>
<dbReference type="Proteomes" id="UP001597181">
    <property type="component" value="Unassembled WGS sequence"/>
</dbReference>